<sequence length="775" mass="82975">MTASIVIVTNPFEPVASRSVHAVDSGITVGGLLQDCGIAEDCWPDGPEILIGGMTVPVGIYAVRAIVDGEVVTVIRWPQGGGGGGGGGKNPMRIVLTIAVMVAAIYLGPMAAVAMGYTAAGSAAAMATAGIALAGSMLINTVIPAPKPSMPSLNWGGSGSAPAPSPTYSIQAQGNQGRLGQPIPVIYGRHLIYPDLASEPYQDYVGGEQYLYQLHVIGQGEYAVEQIRIEDTPISSFEEVQTETVPPGSRVTLFEPDVVTAAEVAGQELVAPNLVQSGDDGYIGPFTANPVDTTAGALGIDVVMPRGLYYANDGGSLDSRTVQWQVEARAIDAEGGAIGGWAVLAQPSHTAATNSTLRLSFRYSVSPGRYEVRLRRLDTKDTAERAGHEIRWGALRAYLTGQPDFGSVTLLAVKMRATDNLSQRSSRMINVIATRKLPVWSAAGGWSAPQPTRSIAWAFADACKAEYGAKLVDSRIDLKTLATLDAVWQGRGDFFDAVFDTSMTVWEALTRIARCGRAVPIQQGGIVRIIRDAPQTMPVAMFGPRNIVKGSFKIKYVMPGDDTADAVTVEYFSSRTWKPDETTAKLPDSQGDNPAKVNLFGCTAKDHAQREGLYIAANNRYRRRMVTFRTELEGMIPTYGDLVAITHDMPRWGQGGEVIDWRAESAKPPWTGAVLMLSEPLTWTGGASHFLALRRRDGSLAGPFRVEPVADAPTLVRLAEPLTVTPYTGGSEERTYFSFGPGQAWAQTARILAIRPRAEQVEITAVAEDARVHVN</sequence>
<dbReference type="Pfam" id="PF13550">
    <property type="entry name" value="Phage-tail_3"/>
    <property type="match status" value="1"/>
</dbReference>
<accession>A0A0C2YHC2</accession>
<evidence type="ECO:0000313" key="4">
    <source>
        <dbReference type="EMBL" id="KIL99104.1"/>
    </source>
</evidence>
<feature type="domain" description="Tip attachment protein J HDII-ins2" evidence="3">
    <location>
        <begin position="285"/>
        <end position="397"/>
    </location>
</feature>
<organism evidence="4 5">
    <name type="scientific">Paramagnetospirillum magnetotacticum MS-1</name>
    <dbReference type="NCBI Taxonomy" id="272627"/>
    <lineage>
        <taxon>Bacteria</taxon>
        <taxon>Pseudomonadati</taxon>
        <taxon>Pseudomonadota</taxon>
        <taxon>Alphaproteobacteria</taxon>
        <taxon>Rhodospirillales</taxon>
        <taxon>Magnetospirillaceae</taxon>
        <taxon>Paramagnetospirillum</taxon>
    </lineage>
</organism>
<name>A0A0C2YHC2_PARME</name>
<dbReference type="Pfam" id="PF24801">
    <property type="entry name" value="FNIII-A_GpJ"/>
    <property type="match status" value="1"/>
</dbReference>
<dbReference type="Proteomes" id="UP000031971">
    <property type="component" value="Unassembled WGS sequence"/>
</dbReference>
<feature type="transmembrane region" description="Helical" evidence="1">
    <location>
        <begin position="123"/>
        <end position="143"/>
    </location>
</feature>
<reference evidence="4 5" key="1">
    <citation type="submission" date="2015-01" db="EMBL/GenBank/DDBJ databases">
        <title>Genome Sequence of Magnetospirillum magnetotacticum Strain MS-1.</title>
        <authorList>
            <person name="Marinov G.K."/>
            <person name="Smalley M.D."/>
            <person name="DeSalvo G."/>
        </authorList>
    </citation>
    <scope>NUCLEOTIDE SEQUENCE [LARGE SCALE GENOMIC DNA]</scope>
    <source>
        <strain evidence="4 5">MS-1</strain>
    </source>
</reference>
<keyword evidence="5" id="KW-1185">Reference proteome</keyword>
<dbReference type="InterPro" id="IPR055385">
    <property type="entry name" value="GpJ_HDII-ins2"/>
</dbReference>
<dbReference type="EMBL" id="JXSL01000026">
    <property type="protein sequence ID" value="KIL99104.1"/>
    <property type="molecule type" value="Genomic_DNA"/>
</dbReference>
<keyword evidence="1" id="KW-0472">Membrane</keyword>
<keyword evidence="1" id="KW-1133">Transmembrane helix</keyword>
<proteinExistence type="predicted"/>
<keyword evidence="1" id="KW-0812">Transmembrane</keyword>
<evidence type="ECO:0000259" key="3">
    <source>
        <dbReference type="Pfam" id="PF24801"/>
    </source>
</evidence>
<dbReference type="STRING" id="272627.CCC_01897"/>
<dbReference type="NCBIfam" id="NF040662">
    <property type="entry name" value="attach_TipJ_rel"/>
    <property type="match status" value="1"/>
</dbReference>
<gene>
    <name evidence="4" type="ORF">CCC_01897</name>
</gene>
<dbReference type="OrthoDB" id="7349961at2"/>
<feature type="transmembrane region" description="Helical" evidence="1">
    <location>
        <begin position="94"/>
        <end position="117"/>
    </location>
</feature>
<dbReference type="InterPro" id="IPR010654">
    <property type="entry name" value="Phage_lambda_tail_I"/>
</dbReference>
<feature type="domain" description="Tip attachment protein J" evidence="2">
    <location>
        <begin position="501"/>
        <end position="650"/>
    </location>
</feature>
<comment type="caution">
    <text evidence="4">The sequence shown here is derived from an EMBL/GenBank/DDBJ whole genome shotgun (WGS) entry which is preliminary data.</text>
</comment>
<dbReference type="RefSeq" id="WP_009868363.1">
    <property type="nucleotide sequence ID" value="NZ_JXSL01000026.1"/>
</dbReference>
<evidence type="ECO:0000256" key="1">
    <source>
        <dbReference type="SAM" id="Phobius"/>
    </source>
</evidence>
<protein>
    <submittedName>
        <fullName evidence="4">Phage-related protein tail component</fullName>
    </submittedName>
</protein>
<dbReference type="Pfam" id="PF06805">
    <property type="entry name" value="Lambda_tail_I"/>
    <property type="match status" value="1"/>
</dbReference>
<evidence type="ECO:0000313" key="5">
    <source>
        <dbReference type="Proteomes" id="UP000031971"/>
    </source>
</evidence>
<dbReference type="InterPro" id="IPR032876">
    <property type="entry name" value="J_dom"/>
</dbReference>
<evidence type="ECO:0000259" key="2">
    <source>
        <dbReference type="Pfam" id="PF13550"/>
    </source>
</evidence>
<dbReference type="AlphaFoldDB" id="A0A0C2YHC2"/>